<gene>
    <name evidence="2" type="ORF">GCM10009727_63270</name>
</gene>
<comment type="caution">
    <text evidence="2">The sequence shown here is derived from an EMBL/GenBank/DDBJ whole genome shotgun (WGS) entry which is preliminary data.</text>
</comment>
<keyword evidence="3" id="KW-1185">Reference proteome</keyword>
<evidence type="ECO:0000313" key="3">
    <source>
        <dbReference type="Proteomes" id="UP001501020"/>
    </source>
</evidence>
<evidence type="ECO:0000259" key="1">
    <source>
        <dbReference type="Pfam" id="PF06259"/>
    </source>
</evidence>
<organism evidence="2 3">
    <name type="scientific">Actinomadura napierensis</name>
    <dbReference type="NCBI Taxonomy" id="267854"/>
    <lineage>
        <taxon>Bacteria</taxon>
        <taxon>Bacillati</taxon>
        <taxon>Actinomycetota</taxon>
        <taxon>Actinomycetes</taxon>
        <taxon>Streptosporangiales</taxon>
        <taxon>Thermomonosporaceae</taxon>
        <taxon>Actinomadura</taxon>
    </lineage>
</organism>
<protein>
    <recommendedName>
        <fullName evidence="1">DUF1023 domain-containing protein</fullName>
    </recommendedName>
</protein>
<dbReference type="InterPro" id="IPR029058">
    <property type="entry name" value="AB_hydrolase_fold"/>
</dbReference>
<dbReference type="InterPro" id="IPR010427">
    <property type="entry name" value="DUF1023"/>
</dbReference>
<name>A0ABN3A7Z6_9ACTN</name>
<dbReference type="Proteomes" id="UP001501020">
    <property type="component" value="Unassembled WGS sequence"/>
</dbReference>
<dbReference type="EMBL" id="BAAAMR010000068">
    <property type="protein sequence ID" value="GAA2155392.1"/>
    <property type="molecule type" value="Genomic_DNA"/>
</dbReference>
<dbReference type="Pfam" id="PF06259">
    <property type="entry name" value="Abhydrolase_8"/>
    <property type="match status" value="1"/>
</dbReference>
<dbReference type="RefSeq" id="WP_344275485.1">
    <property type="nucleotide sequence ID" value="NZ_BAAAMR010000068.1"/>
</dbReference>
<sequence length="570" mass="60526">MVSMEQLQKLDLAPVKTAADGWGGLMSDLETGQHTTDRRIMAPLHGTWQGKDAEAAFQRLSRLSQNFEYGMTESGDVRTLLASMHAELSAEQKSLQQALAQAARLGFTVSPDGRVGYPASPPMLNGGSATGSGVAPFGAPAGDNRAQAQAIADQIRRAVTQATAIDEKYATALAKLAATADIQVTSKTWADARGDGRLTTQLADAGLRLKIPDGKDPKKTAAWWRSLAPEQRQEYITTHPDKIGALDGLPAEVRDQANRLVLRETRADAQQRLNALGPEPSRTIINPTLGPMTNPTYQAWKEQHDRLTGQLKGMDAIQGNLDMAGEKNLPDGYLLGFDTRGNGHAIVARGNPDTATHTGVYVPGTYANLSGIGSDLTRANRLWLTSVPLAAGQPVSTVTWLGYDAPQSIPLEAPFRHYADHGAPSLNQFVDGVRTSHEGPPTHLTLIGHSYGTTVIGSAAVHGHLNADDIVLAGSPGVETPNASGLGIGSEHVYVDRAPGDPVPPGGSQTELPGRYLGVPSVPGDPTFGGRTLEYGLRADGFNPLSAHSTYFDENSTSLRNMSKVIVGRE</sequence>
<dbReference type="SUPFAM" id="SSF53474">
    <property type="entry name" value="alpha/beta-Hydrolases"/>
    <property type="match status" value="1"/>
</dbReference>
<proteinExistence type="predicted"/>
<feature type="domain" description="DUF1023" evidence="1">
    <location>
        <begin position="338"/>
        <end position="503"/>
    </location>
</feature>
<evidence type="ECO:0000313" key="2">
    <source>
        <dbReference type="EMBL" id="GAA2155392.1"/>
    </source>
</evidence>
<reference evidence="2 3" key="1">
    <citation type="journal article" date="2019" name="Int. J. Syst. Evol. Microbiol.">
        <title>The Global Catalogue of Microorganisms (GCM) 10K type strain sequencing project: providing services to taxonomists for standard genome sequencing and annotation.</title>
        <authorList>
            <consortium name="The Broad Institute Genomics Platform"/>
            <consortium name="The Broad Institute Genome Sequencing Center for Infectious Disease"/>
            <person name="Wu L."/>
            <person name="Ma J."/>
        </authorList>
    </citation>
    <scope>NUCLEOTIDE SEQUENCE [LARGE SCALE GENOMIC DNA]</scope>
    <source>
        <strain evidence="2 3">JCM 13850</strain>
    </source>
</reference>
<accession>A0ABN3A7Z6</accession>